<keyword evidence="10" id="KW-1185">Reference proteome</keyword>
<dbReference type="Proteomes" id="UP000005226">
    <property type="component" value="Chromosome 8"/>
</dbReference>
<feature type="domain" description="PH" evidence="4">
    <location>
        <begin position="437"/>
        <end position="526"/>
    </location>
</feature>
<feature type="domain" description="Arf-GAP" evidence="6">
    <location>
        <begin position="523"/>
        <end position="656"/>
    </location>
</feature>
<evidence type="ECO:0000259" key="8">
    <source>
        <dbReference type="PROSITE" id="PS50238"/>
    </source>
</evidence>
<evidence type="ECO:0000259" key="6">
    <source>
        <dbReference type="PROSITE" id="PS50115"/>
    </source>
</evidence>
<feature type="domain" description="SAM" evidence="5">
    <location>
        <begin position="4"/>
        <end position="68"/>
    </location>
</feature>
<dbReference type="PRINTS" id="PR00405">
    <property type="entry name" value="REVINTRACTNG"/>
</dbReference>
<keyword evidence="1" id="KW-0343">GTPase activation</keyword>
<gene>
    <name evidence="9" type="primary">arap2</name>
</gene>
<dbReference type="Ensembl" id="ENSTRUT00000066000.1">
    <property type="protein sequence ID" value="ENSTRUP00000059033.1"/>
    <property type="gene ID" value="ENSTRUG00000014635.3"/>
</dbReference>
<dbReference type="SUPFAM" id="SSF47769">
    <property type="entry name" value="SAM/Pointed domain"/>
    <property type="match status" value="1"/>
</dbReference>
<dbReference type="PROSITE" id="PS50105">
    <property type="entry name" value="SAM_DOMAIN"/>
    <property type="match status" value="1"/>
</dbReference>
<dbReference type="Pfam" id="PF01412">
    <property type="entry name" value="ArfGap"/>
    <property type="match status" value="1"/>
</dbReference>
<protein>
    <recommendedName>
        <fullName evidence="11">ArfGAP with RhoGAP domain, ankyrin repeat and PH domain 2</fullName>
    </recommendedName>
</protein>
<evidence type="ECO:0000256" key="2">
    <source>
        <dbReference type="PROSITE-ProRule" id="PRU00288"/>
    </source>
</evidence>
<dbReference type="Gene3D" id="1.10.555.10">
    <property type="entry name" value="Rho GTPase activation protein"/>
    <property type="match status" value="1"/>
</dbReference>
<sequence>KLAVSIQEVVEWLLTLRLSQYTSAFLGAGYRTLEDCRELTEERLLELKILPTGHRRRLLRSLEAGLSYQHPPLKESKDQEKSHSLPPGSGLVRAEVAPQAGCVRPPQPAPRKPENIQIWYEPPSIPPSVSSSSSGSPTSSDWDLSPGDPPRSSSDSSAAANDTGGFAGEMVENAIYEARPRSAAAAGPRPTRSYRLRHRPVPSIPSPTTPLLQDRWPSGTASAREKFPTRISNFTSGPHFNREKAAKPKESKEDPTQTPEDEYSTVTECARILTSDGAPGEPASSGPPLGSLDMVECELYSLPTDALEDTTAAAMPDISPYACFYGAGKSPVLKAGWLDKLSPQGKCVFQRRWVRLDGESLAYYNNEKEMYSKGMILASAIRHVRGHGDKFEVATTLRTFIFRAEREGERQEWVEALQTATQAPVCGSQKPSDSLPSANKLGLLELRGYKGRVLVSLAGSKVRLCKTEQDHRAGLAISEVELTAANISNVDRRSFDLNTPFRSFCFTAESEREKEEWIEAVQESIAETLSDYEVAEKIWFNEANRSCADCRAPQPEWASINLGVVICKKCAGQHRSLGPSISKVRSLKLDSSIWSNELVELFLEVGNMHANSFWAANLPLEEEIHSGALAEQRATFIRRKYRERKYRRVLEGLTDPEQLNKALCAAVASPSVLQTMELVFSGADAMCATGDPLVSTPYLLAQRAGQRLQMEFLHHNKLTDFPRMDHWSENASQSDFRPFMDGFLYLSWSQAKTSAERRVRDGESIHQHMTRRWCTLEGGFLSYYESERSATPANTRSFWGVIFKVNSRLFPCFPPGSAAFTAELYLQTERVLNVGAETQETQQDWIQALTKCFVPPTVEVLVRRDSELIGRLHYKEGHDLYHWRPGWFVLAGSALHFSAGQRDGEEAVLQLKRLQELTVSTHTEGEEKIQVLLMVEGRRTLYVHGFSATDFSVWHAAIALAAGTDSRDLGDQQLTKNGVPIVVDSCVAFVTQYGLCQEGVYQRQGDPERAAQLLEEFTRDARNVKLRENEQRLEDVTDTLKNFLSQVEDALLAKELYPYWVSALDEKDESRRVKKYSTFIQSLPKVNRSTLEALLQHLYRIHQCSHLNHMPSEKLAAVFSPCLFQTQGRTPQEAAVVNDLIRNYILLFSFAPAGDLIFEVYLEKREPENCCLIKVSPSMTSAELAETALGMKNVTFAEEDSWTTFEVIENGELERPLHHSEKILEQVLDWSGLESPRSACLVLKKFPVAEKKGRGRYTKGGGLKFSDGSSKLLSGHKFQDKYAVLSAETLRLYRDIKVRPILPNQR</sequence>
<dbReference type="SUPFAM" id="SSF50729">
    <property type="entry name" value="PH domain-like"/>
    <property type="match status" value="4"/>
</dbReference>
<keyword evidence="2" id="KW-0479">Metal-binding</keyword>
<evidence type="ECO:0008006" key="11">
    <source>
        <dbReference type="Google" id="ProtNLM"/>
    </source>
</evidence>
<dbReference type="SUPFAM" id="SSF57863">
    <property type="entry name" value="ArfGap/RecO-like zinc finger"/>
    <property type="match status" value="1"/>
</dbReference>
<dbReference type="SMART" id="SM00454">
    <property type="entry name" value="SAM"/>
    <property type="match status" value="1"/>
</dbReference>
<feature type="region of interest" description="Disordered" evidence="3">
    <location>
        <begin position="70"/>
        <end position="164"/>
    </location>
</feature>
<keyword evidence="2" id="KW-0862">Zinc</keyword>
<feature type="compositionally biased region" description="Low complexity" evidence="3">
    <location>
        <begin position="150"/>
        <end position="164"/>
    </location>
</feature>
<feature type="region of interest" description="Disordered" evidence="3">
    <location>
        <begin position="177"/>
        <end position="264"/>
    </location>
</feature>
<evidence type="ECO:0000256" key="1">
    <source>
        <dbReference type="ARBA" id="ARBA00022468"/>
    </source>
</evidence>
<dbReference type="Pfam" id="PF00620">
    <property type="entry name" value="RhoGAP"/>
    <property type="match status" value="1"/>
</dbReference>
<dbReference type="InterPro" id="IPR000198">
    <property type="entry name" value="RhoGAP_dom"/>
</dbReference>
<dbReference type="InterPro" id="IPR029071">
    <property type="entry name" value="Ubiquitin-like_domsf"/>
</dbReference>
<dbReference type="GO" id="GO:0007165">
    <property type="term" value="P:signal transduction"/>
    <property type="evidence" value="ECO:0007669"/>
    <property type="project" value="InterPro"/>
</dbReference>
<dbReference type="InterPro" id="IPR001164">
    <property type="entry name" value="ArfGAP_dom"/>
</dbReference>
<dbReference type="GeneTree" id="ENSGT00940000167169"/>
<dbReference type="InterPro" id="IPR008936">
    <property type="entry name" value="Rho_GTPase_activation_prot"/>
</dbReference>
<feature type="compositionally biased region" description="Basic and acidic residues" evidence="3">
    <location>
        <begin position="240"/>
        <end position="255"/>
    </location>
</feature>
<dbReference type="PROSITE" id="PS50003">
    <property type="entry name" value="PH_DOMAIN"/>
    <property type="match status" value="3"/>
</dbReference>
<dbReference type="PANTHER" id="PTHR45899:SF1">
    <property type="entry name" value="ARF-GAP WITH RHO-GAP DOMAIN, ANK REPEAT AND PH DOMAIN-CONTAINING PROTEIN 2"/>
    <property type="match status" value="1"/>
</dbReference>
<accession>A0A674MDH6</accession>
<feature type="compositionally biased region" description="Low complexity" evidence="3">
    <location>
        <begin position="127"/>
        <end position="140"/>
    </location>
</feature>
<dbReference type="GO" id="GO:0005096">
    <property type="term" value="F:GTPase activator activity"/>
    <property type="evidence" value="ECO:0007669"/>
    <property type="project" value="UniProtKB-KW"/>
</dbReference>
<dbReference type="InterPro" id="IPR013761">
    <property type="entry name" value="SAM/pointed_sf"/>
</dbReference>
<evidence type="ECO:0000313" key="10">
    <source>
        <dbReference type="Proteomes" id="UP000005226"/>
    </source>
</evidence>
<feature type="domain" description="Ras-associating" evidence="7">
    <location>
        <begin position="1154"/>
        <end position="1248"/>
    </location>
</feature>
<dbReference type="InterPro" id="IPR001849">
    <property type="entry name" value="PH_domain"/>
</dbReference>
<feature type="compositionally biased region" description="Low complexity" evidence="3">
    <location>
        <begin position="181"/>
        <end position="190"/>
    </location>
</feature>
<evidence type="ECO:0000313" key="9">
    <source>
        <dbReference type="Ensembl" id="ENSTRUP00000059033.1"/>
    </source>
</evidence>
<dbReference type="SUPFAM" id="SSF48350">
    <property type="entry name" value="GTPase activation domain, GAP"/>
    <property type="match status" value="1"/>
</dbReference>
<dbReference type="InterPro" id="IPR052227">
    <property type="entry name" value="Arf-Rho-GAP_ANK-PH_domain"/>
</dbReference>
<dbReference type="GO" id="GO:0005547">
    <property type="term" value="F:phosphatidylinositol-3,4,5-trisphosphate binding"/>
    <property type="evidence" value="ECO:0007669"/>
    <property type="project" value="TreeGrafter"/>
</dbReference>
<dbReference type="PROSITE" id="PS50238">
    <property type="entry name" value="RHOGAP"/>
    <property type="match status" value="1"/>
</dbReference>
<dbReference type="Pfam" id="PF00169">
    <property type="entry name" value="PH"/>
    <property type="match status" value="2"/>
</dbReference>
<dbReference type="PROSITE" id="PS50115">
    <property type="entry name" value="ARFGAP"/>
    <property type="match status" value="1"/>
</dbReference>
<reference evidence="9 10" key="1">
    <citation type="journal article" date="2011" name="Genome Biol. Evol.">
        <title>Integration of the genetic map and genome assembly of fugu facilitates insights into distinct features of genome evolution in teleosts and mammals.</title>
        <authorList>
            <person name="Kai W."/>
            <person name="Kikuchi K."/>
            <person name="Tohari S."/>
            <person name="Chew A.K."/>
            <person name="Tay A."/>
            <person name="Fujiwara A."/>
            <person name="Hosoya S."/>
            <person name="Suetake H."/>
            <person name="Naruse K."/>
            <person name="Brenner S."/>
            <person name="Suzuki Y."/>
            <person name="Venkatesh B."/>
        </authorList>
    </citation>
    <scope>NUCLEOTIDE SEQUENCE [LARGE SCALE GENOMIC DNA]</scope>
</reference>
<evidence type="ECO:0000256" key="3">
    <source>
        <dbReference type="SAM" id="MobiDB-lite"/>
    </source>
</evidence>
<dbReference type="SMART" id="SM00105">
    <property type="entry name" value="ArfGap"/>
    <property type="match status" value="1"/>
</dbReference>
<feature type="domain" description="PH" evidence="4">
    <location>
        <begin position="865"/>
        <end position="963"/>
    </location>
</feature>
<dbReference type="GO" id="GO:0005737">
    <property type="term" value="C:cytoplasm"/>
    <property type="evidence" value="ECO:0007669"/>
    <property type="project" value="TreeGrafter"/>
</dbReference>
<dbReference type="Pfam" id="PF00536">
    <property type="entry name" value="SAM_1"/>
    <property type="match status" value="1"/>
</dbReference>
<dbReference type="Gene3D" id="2.30.29.30">
    <property type="entry name" value="Pleckstrin-homology domain (PH domain)/Phosphotyrosine-binding domain (PTB)"/>
    <property type="match status" value="4"/>
</dbReference>
<evidence type="ECO:0000259" key="4">
    <source>
        <dbReference type="PROSITE" id="PS50003"/>
    </source>
</evidence>
<feature type="domain" description="Rho-GAP" evidence="8">
    <location>
        <begin position="967"/>
        <end position="1148"/>
    </location>
</feature>
<dbReference type="InterPro" id="IPR038508">
    <property type="entry name" value="ArfGAP_dom_sf"/>
</dbReference>
<dbReference type="InterPro" id="IPR000159">
    <property type="entry name" value="RA_dom"/>
</dbReference>
<dbReference type="Gene3D" id="1.10.150.50">
    <property type="entry name" value="Transcription Factor, Ets-1"/>
    <property type="match status" value="1"/>
</dbReference>
<dbReference type="InterPro" id="IPR011993">
    <property type="entry name" value="PH-like_dom_sf"/>
</dbReference>
<evidence type="ECO:0000259" key="7">
    <source>
        <dbReference type="PROSITE" id="PS50200"/>
    </source>
</evidence>
<dbReference type="Pfam" id="PF00788">
    <property type="entry name" value="RA"/>
    <property type="match status" value="1"/>
</dbReference>
<dbReference type="Gene3D" id="3.10.20.90">
    <property type="entry name" value="Phosphatidylinositol 3-kinase Catalytic Subunit, Chain A, domain 1"/>
    <property type="match status" value="1"/>
</dbReference>
<dbReference type="Gene3D" id="1.10.220.150">
    <property type="entry name" value="Arf GTPase activating protein"/>
    <property type="match status" value="1"/>
</dbReference>
<organism evidence="9 10">
    <name type="scientific">Takifugu rubripes</name>
    <name type="common">Japanese pufferfish</name>
    <name type="synonym">Fugu rubripes</name>
    <dbReference type="NCBI Taxonomy" id="31033"/>
    <lineage>
        <taxon>Eukaryota</taxon>
        <taxon>Metazoa</taxon>
        <taxon>Chordata</taxon>
        <taxon>Craniata</taxon>
        <taxon>Vertebrata</taxon>
        <taxon>Euteleostomi</taxon>
        <taxon>Actinopterygii</taxon>
        <taxon>Neopterygii</taxon>
        <taxon>Teleostei</taxon>
        <taxon>Neoteleostei</taxon>
        <taxon>Acanthomorphata</taxon>
        <taxon>Eupercaria</taxon>
        <taxon>Tetraodontiformes</taxon>
        <taxon>Tetradontoidea</taxon>
        <taxon>Tetraodontidae</taxon>
        <taxon>Takifugu</taxon>
    </lineage>
</organism>
<dbReference type="SMART" id="SM00233">
    <property type="entry name" value="PH"/>
    <property type="match status" value="4"/>
</dbReference>
<feature type="compositionally biased region" description="Basic and acidic residues" evidence="3">
    <location>
        <begin position="72"/>
        <end position="83"/>
    </location>
</feature>
<name>A0A674MDH6_TAKRU</name>
<reference evidence="9" key="3">
    <citation type="submission" date="2025-09" db="UniProtKB">
        <authorList>
            <consortium name="Ensembl"/>
        </authorList>
    </citation>
    <scope>IDENTIFICATION</scope>
</reference>
<dbReference type="SUPFAM" id="SSF54236">
    <property type="entry name" value="Ubiquitin-like"/>
    <property type="match status" value="1"/>
</dbReference>
<dbReference type="PROSITE" id="PS50200">
    <property type="entry name" value="RA"/>
    <property type="match status" value="1"/>
</dbReference>
<dbReference type="InterPro" id="IPR001660">
    <property type="entry name" value="SAM"/>
</dbReference>
<evidence type="ECO:0000259" key="5">
    <source>
        <dbReference type="PROSITE" id="PS50105"/>
    </source>
</evidence>
<proteinExistence type="predicted"/>
<keyword evidence="2" id="KW-0863">Zinc-finger</keyword>
<dbReference type="SMART" id="SM00324">
    <property type="entry name" value="RhoGAP"/>
    <property type="match status" value="1"/>
</dbReference>
<reference evidence="9" key="2">
    <citation type="submission" date="2025-08" db="UniProtKB">
        <authorList>
            <consortium name="Ensembl"/>
        </authorList>
    </citation>
    <scope>IDENTIFICATION</scope>
</reference>
<dbReference type="InterPro" id="IPR037278">
    <property type="entry name" value="ARFGAP/RecO"/>
</dbReference>
<dbReference type="GO" id="GO:0008270">
    <property type="term" value="F:zinc ion binding"/>
    <property type="evidence" value="ECO:0007669"/>
    <property type="project" value="UniProtKB-KW"/>
</dbReference>
<dbReference type="PANTHER" id="PTHR45899">
    <property type="entry name" value="RHO GTPASE ACTIVATING PROTEIN AT 15B, ISOFORM C"/>
    <property type="match status" value="1"/>
</dbReference>
<feature type="domain" description="PH" evidence="4">
    <location>
        <begin position="331"/>
        <end position="422"/>
    </location>
</feature>